<dbReference type="Proteomes" id="UP001590951">
    <property type="component" value="Unassembled WGS sequence"/>
</dbReference>
<dbReference type="PANTHER" id="PTHR37981:SF1">
    <property type="entry name" value="SGNH HYDROLASE-TYPE ESTERASE DOMAIN-CONTAINING PROTEIN"/>
    <property type="match status" value="1"/>
</dbReference>
<dbReference type="EMBL" id="JBHFEH010000009">
    <property type="protein sequence ID" value="KAL2055989.1"/>
    <property type="molecule type" value="Genomic_DNA"/>
</dbReference>
<dbReference type="Gene3D" id="3.40.50.1110">
    <property type="entry name" value="SGNH hydrolase"/>
    <property type="match status" value="1"/>
</dbReference>
<evidence type="ECO:0000313" key="1">
    <source>
        <dbReference type="EMBL" id="KAL2055989.1"/>
    </source>
</evidence>
<evidence type="ECO:0000313" key="2">
    <source>
        <dbReference type="Proteomes" id="UP001590951"/>
    </source>
</evidence>
<name>A0ABR4BDS4_9LECA</name>
<accession>A0ABR4BDS4</accession>
<dbReference type="InterPro" id="IPR037460">
    <property type="entry name" value="SEST-like"/>
</dbReference>
<gene>
    <name evidence="1" type="ORF">ABVK25_003631</name>
</gene>
<comment type="caution">
    <text evidence="1">The sequence shown here is derived from an EMBL/GenBank/DDBJ whole genome shotgun (WGS) entry which is preliminary data.</text>
</comment>
<keyword evidence="2" id="KW-1185">Reference proteome</keyword>
<reference evidence="1 2" key="1">
    <citation type="submission" date="2024-09" db="EMBL/GenBank/DDBJ databases">
        <title>Rethinking Asexuality: The Enigmatic Case of Functional Sexual Genes in Lepraria (Stereocaulaceae).</title>
        <authorList>
            <person name="Doellman M."/>
            <person name="Sun Y."/>
            <person name="Barcenas-Pena A."/>
            <person name="Lumbsch H.T."/>
            <person name="Grewe F."/>
        </authorList>
    </citation>
    <scope>NUCLEOTIDE SEQUENCE [LARGE SCALE GENOMIC DNA]</scope>
    <source>
        <strain evidence="1 2">Grewe 0041</strain>
    </source>
</reference>
<organism evidence="1 2">
    <name type="scientific">Lepraria finkii</name>
    <dbReference type="NCBI Taxonomy" id="1340010"/>
    <lineage>
        <taxon>Eukaryota</taxon>
        <taxon>Fungi</taxon>
        <taxon>Dikarya</taxon>
        <taxon>Ascomycota</taxon>
        <taxon>Pezizomycotina</taxon>
        <taxon>Lecanoromycetes</taxon>
        <taxon>OSLEUM clade</taxon>
        <taxon>Lecanoromycetidae</taxon>
        <taxon>Lecanorales</taxon>
        <taxon>Lecanorineae</taxon>
        <taxon>Stereocaulaceae</taxon>
        <taxon>Lepraria</taxon>
    </lineage>
</organism>
<protein>
    <submittedName>
        <fullName evidence="1">Uncharacterized protein</fullName>
    </submittedName>
</protein>
<dbReference type="PANTHER" id="PTHR37981">
    <property type="entry name" value="LIPASE 2"/>
    <property type="match status" value="1"/>
</dbReference>
<dbReference type="InterPro" id="IPR036514">
    <property type="entry name" value="SGNH_hydro_sf"/>
</dbReference>
<dbReference type="SUPFAM" id="SSF52266">
    <property type="entry name" value="SGNH hydrolase"/>
    <property type="match status" value="1"/>
</dbReference>
<sequence>MNIIIDTPQLRYSEWPACSGADTKSIIDNQISAIDEESDRVTLTVRGNDVGFGDCANVCISKVNRIPDCSETLDNTGNLIANDLLVKLDWCSFGNPDPGHQTRLQALLYGLSSFLERGHDAMQRRRLLLLGGYDPNKLTQELRTQMNGLTQALNLQIDAAIGHANSRDKRQPVIRLRRRLSRFQTATDTVTSGPPSRTQTNPISRFQEKWLFINTLDFSGDSDAIKWQIWAQQ</sequence>
<proteinExistence type="predicted"/>